<keyword evidence="2 11" id="KW-0964">Secreted</keyword>
<keyword evidence="6 12" id="KW-0378">Hydrolase</keyword>
<evidence type="ECO:0000256" key="9">
    <source>
        <dbReference type="ARBA" id="ARBA00023157"/>
    </source>
</evidence>
<evidence type="ECO:0000256" key="8">
    <source>
        <dbReference type="ARBA" id="ARBA00023049"/>
    </source>
</evidence>
<dbReference type="GO" id="GO:0004222">
    <property type="term" value="F:metalloendopeptidase activity"/>
    <property type="evidence" value="ECO:0007669"/>
    <property type="project" value="UniProtKB-UniRule"/>
</dbReference>
<dbReference type="InterPro" id="IPR017050">
    <property type="entry name" value="Metallopeptidase_nem"/>
</dbReference>
<evidence type="ECO:0000256" key="6">
    <source>
        <dbReference type="ARBA" id="ARBA00022801"/>
    </source>
</evidence>
<evidence type="ECO:0000256" key="1">
    <source>
        <dbReference type="ARBA" id="ARBA00004613"/>
    </source>
</evidence>
<dbReference type="Pfam" id="PF01400">
    <property type="entry name" value="Astacin"/>
    <property type="match status" value="1"/>
</dbReference>
<dbReference type="EMBL" id="UYSL01021779">
    <property type="protein sequence ID" value="VDL79131.1"/>
    <property type="molecule type" value="Genomic_DNA"/>
</dbReference>
<keyword evidence="5 11" id="KW-0732">Signal</keyword>
<comment type="subcellular location">
    <subcellularLocation>
        <location evidence="1 11">Secreted</location>
    </subcellularLocation>
</comment>
<feature type="active site" evidence="12">
    <location>
        <position position="227"/>
    </location>
</feature>
<dbReference type="PRINTS" id="PR00480">
    <property type="entry name" value="ASTACIN"/>
</dbReference>
<evidence type="ECO:0000256" key="4">
    <source>
        <dbReference type="ARBA" id="ARBA00022723"/>
    </source>
</evidence>
<evidence type="ECO:0000313" key="16">
    <source>
        <dbReference type="Proteomes" id="UP000271162"/>
    </source>
</evidence>
<feature type="chain" id="PRO_5043073274" description="Zinc metalloproteinase" evidence="11 13">
    <location>
        <begin position="17"/>
        <end position="458"/>
    </location>
</feature>
<organism evidence="17">
    <name type="scientific">Nippostrongylus brasiliensis</name>
    <name type="common">Rat hookworm</name>
    <dbReference type="NCBI Taxonomy" id="27835"/>
    <lineage>
        <taxon>Eukaryota</taxon>
        <taxon>Metazoa</taxon>
        <taxon>Ecdysozoa</taxon>
        <taxon>Nematoda</taxon>
        <taxon>Chromadorea</taxon>
        <taxon>Rhabditida</taxon>
        <taxon>Rhabditina</taxon>
        <taxon>Rhabditomorpha</taxon>
        <taxon>Strongyloidea</taxon>
        <taxon>Heligmosomidae</taxon>
        <taxon>Nippostrongylus</taxon>
    </lineage>
</organism>
<keyword evidence="10" id="KW-0325">Glycoprotein</keyword>
<feature type="domain" description="Peptidase M12A" evidence="14">
    <location>
        <begin position="133"/>
        <end position="332"/>
    </location>
</feature>
<keyword evidence="9" id="KW-1015">Disulfide bond</keyword>
<comment type="cofactor">
    <cofactor evidence="12 13">
        <name>Zn(2+)</name>
        <dbReference type="ChEBI" id="CHEBI:29105"/>
    </cofactor>
    <text evidence="12 13">Binds 1 zinc ion per subunit.</text>
</comment>
<keyword evidence="16" id="KW-1185">Reference proteome</keyword>
<reference evidence="17" key="1">
    <citation type="submission" date="2017-02" db="UniProtKB">
        <authorList>
            <consortium name="WormBaseParasite"/>
        </authorList>
    </citation>
    <scope>IDENTIFICATION</scope>
</reference>
<evidence type="ECO:0000259" key="14">
    <source>
        <dbReference type="PROSITE" id="PS51864"/>
    </source>
</evidence>
<evidence type="ECO:0000256" key="5">
    <source>
        <dbReference type="ARBA" id="ARBA00022729"/>
    </source>
</evidence>
<reference evidence="15 16" key="2">
    <citation type="submission" date="2018-11" db="EMBL/GenBank/DDBJ databases">
        <authorList>
            <consortium name="Pathogen Informatics"/>
        </authorList>
    </citation>
    <scope>NUCLEOTIDE SEQUENCE [LARGE SCALE GENOMIC DNA]</scope>
</reference>
<accession>A0A0N4YFJ8</accession>
<evidence type="ECO:0000313" key="17">
    <source>
        <dbReference type="WBParaSite" id="NBR_0001553601-mRNA-1"/>
    </source>
</evidence>
<evidence type="ECO:0000256" key="3">
    <source>
        <dbReference type="ARBA" id="ARBA00022670"/>
    </source>
</evidence>
<dbReference type="AlphaFoldDB" id="A0A0N4YFJ8"/>
<dbReference type="SMART" id="SM00235">
    <property type="entry name" value="ZnMc"/>
    <property type="match status" value="1"/>
</dbReference>
<dbReference type="InterPro" id="IPR001506">
    <property type="entry name" value="Peptidase_M12A"/>
</dbReference>
<dbReference type="GO" id="GO:0008270">
    <property type="term" value="F:zinc ion binding"/>
    <property type="evidence" value="ECO:0007669"/>
    <property type="project" value="UniProtKB-UniRule"/>
</dbReference>
<gene>
    <name evidence="15" type="ORF">NBR_LOCUS15537</name>
</gene>
<evidence type="ECO:0000256" key="13">
    <source>
        <dbReference type="RuleBase" id="RU361183"/>
    </source>
</evidence>
<protein>
    <recommendedName>
        <fullName evidence="11">Zinc metalloproteinase</fullName>
    </recommendedName>
</protein>
<dbReference type="PANTHER" id="PTHR10127:SF780">
    <property type="entry name" value="METALLOENDOPEPTIDASE"/>
    <property type="match status" value="1"/>
</dbReference>
<dbReference type="GO" id="GO:0006508">
    <property type="term" value="P:proteolysis"/>
    <property type="evidence" value="ECO:0007669"/>
    <property type="project" value="UniProtKB-KW"/>
</dbReference>
<dbReference type="SUPFAM" id="SSF55486">
    <property type="entry name" value="Metalloproteases ('zincins'), catalytic domain"/>
    <property type="match status" value="1"/>
</dbReference>
<evidence type="ECO:0000256" key="10">
    <source>
        <dbReference type="ARBA" id="ARBA00023180"/>
    </source>
</evidence>
<sequence>MRTFVSLLFLCTIVRADSLDKDKTDIKAKVEQSFSEEISRTMSNFHQKLAGLEDKIKDKLTLNETEKAKVAERLKQVKRTKVGEVQPEGDSIEEINEKAGVRELLFQGDIVLTREQSKEILEQISADGRSKRQAYRDQYYPLTTWMNRTVSYFFDSSATPSVKIVFKKAAHLWAKDTCLDIVENESASDAIRVLDMGGCWSYVGRIGGIQNLSLGVRCNSTRAAAHELGHALGFSHTQSRHDRDNYITVILENIREKKLKEFILDTKEINDNYGLPYDYGSLMHYGSTSGTKNKEQNLLTMLPMDLAYIETLGSPFISFIDLFMMNKHYNCTDDCPTDSSAKCENKGFPHPRNCSKCICPGGYGGPLCNERPEGCGTTLNATEDAVEWVASVGDESATEELRVDFDICYYWIQAPVGKKVVAQLLSFTPENIAVDGCRYGGVEFKWQRDQRRTGSRSE</sequence>
<dbReference type="Proteomes" id="UP000271162">
    <property type="component" value="Unassembled WGS sequence"/>
</dbReference>
<evidence type="ECO:0000256" key="7">
    <source>
        <dbReference type="ARBA" id="ARBA00022833"/>
    </source>
</evidence>
<keyword evidence="4 12" id="KW-0479">Metal-binding</keyword>
<name>A0A0N4YFJ8_NIPBR</name>
<feature type="binding site" evidence="12">
    <location>
        <position position="236"/>
    </location>
    <ligand>
        <name>Zn(2+)</name>
        <dbReference type="ChEBI" id="CHEBI:29105"/>
        <note>catalytic</note>
    </ligand>
</feature>
<keyword evidence="3 12" id="KW-0645">Protease</keyword>
<dbReference type="GO" id="GO:0018996">
    <property type="term" value="P:molting cycle, collagen and cuticulin-based cuticle"/>
    <property type="evidence" value="ECO:0007669"/>
    <property type="project" value="InterPro"/>
</dbReference>
<evidence type="ECO:0000256" key="2">
    <source>
        <dbReference type="ARBA" id="ARBA00022525"/>
    </source>
</evidence>
<evidence type="ECO:0000313" key="15">
    <source>
        <dbReference type="EMBL" id="VDL79131.1"/>
    </source>
</evidence>
<dbReference type="InterPro" id="IPR034035">
    <property type="entry name" value="Astacin-like_dom"/>
</dbReference>
<dbReference type="GO" id="GO:0005576">
    <property type="term" value="C:extracellular region"/>
    <property type="evidence" value="ECO:0007669"/>
    <property type="project" value="UniProtKB-SubCell"/>
</dbReference>
<dbReference type="CDD" id="cd04280">
    <property type="entry name" value="ZnMc_astacin_like"/>
    <property type="match status" value="1"/>
</dbReference>
<feature type="signal peptide" evidence="11 13">
    <location>
        <begin position="1"/>
        <end position="16"/>
    </location>
</feature>
<dbReference type="PROSITE" id="PS51864">
    <property type="entry name" value="ASTACIN"/>
    <property type="match status" value="1"/>
</dbReference>
<dbReference type="PIRSF" id="PIRSF036365">
    <property type="entry name" value="Astacin_nematoda"/>
    <property type="match status" value="1"/>
</dbReference>
<feature type="binding site" evidence="12">
    <location>
        <position position="230"/>
    </location>
    <ligand>
        <name>Zn(2+)</name>
        <dbReference type="ChEBI" id="CHEBI:29105"/>
        <note>catalytic</note>
    </ligand>
</feature>
<comment type="caution">
    <text evidence="12">Lacks conserved residue(s) required for the propagation of feature annotation.</text>
</comment>
<dbReference type="PANTHER" id="PTHR10127">
    <property type="entry name" value="DISCOIDIN, CUB, EGF, LAMININ , AND ZINC METALLOPROTEASE DOMAIN CONTAINING"/>
    <property type="match status" value="1"/>
</dbReference>
<evidence type="ECO:0000256" key="12">
    <source>
        <dbReference type="PROSITE-ProRule" id="PRU01211"/>
    </source>
</evidence>
<evidence type="ECO:0000256" key="11">
    <source>
        <dbReference type="PIRNR" id="PIRNR036365"/>
    </source>
</evidence>
<dbReference type="InterPro" id="IPR024079">
    <property type="entry name" value="MetalloPept_cat_dom_sf"/>
</dbReference>
<dbReference type="InterPro" id="IPR006026">
    <property type="entry name" value="Peptidase_Metallo"/>
</dbReference>
<keyword evidence="8 12" id="KW-0482">Metalloprotease</keyword>
<feature type="binding site" evidence="12">
    <location>
        <position position="226"/>
    </location>
    <ligand>
        <name>Zn(2+)</name>
        <dbReference type="ChEBI" id="CHEBI:29105"/>
        <note>catalytic</note>
    </ligand>
</feature>
<keyword evidence="7 12" id="KW-0862">Zinc</keyword>
<proteinExistence type="predicted"/>
<dbReference type="Gene3D" id="3.40.390.10">
    <property type="entry name" value="Collagenase (Catalytic Domain)"/>
    <property type="match status" value="1"/>
</dbReference>
<dbReference type="OMA" id="CEELWIW"/>
<dbReference type="WBParaSite" id="NBR_0001553601-mRNA-1">
    <property type="protein sequence ID" value="NBR_0001553601-mRNA-1"/>
    <property type="gene ID" value="NBR_0001553601"/>
</dbReference>